<evidence type="ECO:0000313" key="2">
    <source>
        <dbReference type="Proteomes" id="UP001419268"/>
    </source>
</evidence>
<evidence type="ECO:0000313" key="1">
    <source>
        <dbReference type="EMBL" id="KAK9082965.1"/>
    </source>
</evidence>
<reference evidence="1 2" key="1">
    <citation type="submission" date="2024-01" db="EMBL/GenBank/DDBJ databases">
        <title>Genome assemblies of Stephania.</title>
        <authorList>
            <person name="Yang L."/>
        </authorList>
    </citation>
    <scope>NUCLEOTIDE SEQUENCE [LARGE SCALE GENOMIC DNA]</scope>
    <source>
        <strain evidence="1">JXDWG</strain>
        <tissue evidence="1">Leaf</tissue>
    </source>
</reference>
<protein>
    <submittedName>
        <fullName evidence="1">Uncharacterized protein</fullName>
    </submittedName>
</protein>
<organism evidence="1 2">
    <name type="scientific">Stephania cephalantha</name>
    <dbReference type="NCBI Taxonomy" id="152367"/>
    <lineage>
        <taxon>Eukaryota</taxon>
        <taxon>Viridiplantae</taxon>
        <taxon>Streptophyta</taxon>
        <taxon>Embryophyta</taxon>
        <taxon>Tracheophyta</taxon>
        <taxon>Spermatophyta</taxon>
        <taxon>Magnoliopsida</taxon>
        <taxon>Ranunculales</taxon>
        <taxon>Menispermaceae</taxon>
        <taxon>Menispermoideae</taxon>
        <taxon>Cissampelideae</taxon>
        <taxon>Stephania</taxon>
    </lineage>
</organism>
<dbReference type="AlphaFoldDB" id="A0AAP0HHL7"/>
<keyword evidence="2" id="KW-1185">Reference proteome</keyword>
<gene>
    <name evidence="1" type="ORF">Scep_029436</name>
</gene>
<dbReference type="EMBL" id="JBBNAG010000013">
    <property type="protein sequence ID" value="KAK9082965.1"/>
    <property type="molecule type" value="Genomic_DNA"/>
</dbReference>
<proteinExistence type="predicted"/>
<accession>A0AAP0HHL7</accession>
<sequence>MRISEIAYPNPSVQTLNQSRSSIVLKSPNQTKSKLINHRENFNKVKMIQIHKHLQ</sequence>
<comment type="caution">
    <text evidence="1">The sequence shown here is derived from an EMBL/GenBank/DDBJ whole genome shotgun (WGS) entry which is preliminary data.</text>
</comment>
<dbReference type="Proteomes" id="UP001419268">
    <property type="component" value="Unassembled WGS sequence"/>
</dbReference>
<name>A0AAP0HHL7_9MAGN</name>